<accession>A0ACC2JG73</accession>
<sequence length="949" mass="106740">MSRQPINGAPERCISLLSLDGGGVRGLWSLVILQRIMEGINPDDPPKSCDYFDMICGTSTGGLIAIMLGRLKMSVAECIEEYKSLSAKVFTKRRHRLGRRANIQGRFDHVALEASIKDLLRKRGLNDDELLKEPDADPQCKTFVCTMSQETSGTIVFPSYYSPTWGKQMLNRVRIWEAARATSAATSFFEPIAIDGRVYTDGATGANNPIHELWAEASSMYSPDDKWKLEDYLKCLVSIGTGIPSRKPFGPGLIQVAAALKAIATGSEEKAEQFLRQHPSLVKKSILFRFNVVDGLQEVGLEAASRLGEIEASTYRYCASVPIAERIADCASKLKDKPWVTEAVLTFDRLFKNHSIISSYSSPLGHSPRPEIGPFTHTIAFQQWLCDRKHSLICAAPTDKILMHDPASLQNQLAASLSRYSEARSNCVVVYMNCFSLLQTPKQSRLETLASELRREGTLTDSDGDGTSDAIMQSLCCQLFKLCNSREEQLRDYDTSLSEKDSYDFRGHITGKGVPRKQDLLQLTSRLLNCSTRHGIISIDCLHFLAESAQNNLVSNLIALKAQRSFKSILCGDESLLARNITAHYTIISINTEIQECLASLSFEEINVRKSQVAPAAEGTTSWIWSHPVYQAFSTHDAGILWIRGKPGSGKSVLARSIQKKIRESLITEADCTTPPLIGDWFYHRRRGGYFRHESFIRSIIYHFLQQDSNFFRKFLQDPYRQMDPQQEKVTWTYELLVSILKKVCAASTPMLIVVDAIDEAENVEVLRLIKSIVSETPHSKSRFILLSRPTIPVEREIEGEPTIIVENENQKDIERIIEIGLALLQNSIHSLDFGSRNKYPNRRYLFTHRQTHQPRPRSLVTITAEQEKQTMHQIDTNVKHTIWFNEWSKFLDVVCGSKRPSFTAVTNVTTQSRASDRLEEEDDDTESGPEIPIADIEDAIIMILTLGS</sequence>
<organism evidence="1 2">
    <name type="scientific">Lasiodiplodia mahajangana</name>
    <dbReference type="NCBI Taxonomy" id="1108764"/>
    <lineage>
        <taxon>Eukaryota</taxon>
        <taxon>Fungi</taxon>
        <taxon>Dikarya</taxon>
        <taxon>Ascomycota</taxon>
        <taxon>Pezizomycotina</taxon>
        <taxon>Dothideomycetes</taxon>
        <taxon>Dothideomycetes incertae sedis</taxon>
        <taxon>Botryosphaeriales</taxon>
        <taxon>Botryosphaeriaceae</taxon>
        <taxon>Lasiodiplodia</taxon>
    </lineage>
</organism>
<dbReference type="EMBL" id="JAPUUL010001960">
    <property type="protein sequence ID" value="KAJ8126223.1"/>
    <property type="molecule type" value="Genomic_DNA"/>
</dbReference>
<dbReference type="Proteomes" id="UP001153332">
    <property type="component" value="Unassembled WGS sequence"/>
</dbReference>
<proteinExistence type="predicted"/>
<gene>
    <name evidence="1" type="ORF">O1611_g7414</name>
</gene>
<evidence type="ECO:0000313" key="2">
    <source>
        <dbReference type="Proteomes" id="UP001153332"/>
    </source>
</evidence>
<keyword evidence="2" id="KW-1185">Reference proteome</keyword>
<reference evidence="1" key="1">
    <citation type="submission" date="2022-12" db="EMBL/GenBank/DDBJ databases">
        <title>Genome Sequence of Lasiodiplodia mahajangana.</title>
        <authorList>
            <person name="Buettner E."/>
        </authorList>
    </citation>
    <scope>NUCLEOTIDE SEQUENCE</scope>
    <source>
        <strain evidence="1">VT137</strain>
    </source>
</reference>
<protein>
    <submittedName>
        <fullName evidence="1">Uncharacterized protein</fullName>
    </submittedName>
</protein>
<name>A0ACC2JG73_9PEZI</name>
<evidence type="ECO:0000313" key="1">
    <source>
        <dbReference type="EMBL" id="KAJ8126223.1"/>
    </source>
</evidence>
<comment type="caution">
    <text evidence="1">The sequence shown here is derived from an EMBL/GenBank/DDBJ whole genome shotgun (WGS) entry which is preliminary data.</text>
</comment>